<dbReference type="EMBL" id="BKAJ01000164">
    <property type="protein sequence ID" value="GEP60434.1"/>
    <property type="molecule type" value="Genomic_DNA"/>
</dbReference>
<dbReference type="Proteomes" id="UP000321058">
    <property type="component" value="Unassembled WGS sequence"/>
</dbReference>
<protein>
    <submittedName>
        <fullName evidence="1">Uncharacterized protein</fullName>
    </submittedName>
</protein>
<proteinExistence type="predicted"/>
<evidence type="ECO:0000313" key="1">
    <source>
        <dbReference type="EMBL" id="GEP60434.1"/>
    </source>
</evidence>
<reference evidence="1 2" key="1">
    <citation type="submission" date="2019-07" db="EMBL/GenBank/DDBJ databases">
        <title>Whole genome shotgun sequence of Reyranella soli NBRC 108950.</title>
        <authorList>
            <person name="Hosoyama A."/>
            <person name="Uohara A."/>
            <person name="Ohji S."/>
            <person name="Ichikawa N."/>
        </authorList>
    </citation>
    <scope>NUCLEOTIDE SEQUENCE [LARGE SCALE GENOMIC DNA]</scope>
    <source>
        <strain evidence="1 2">NBRC 108950</strain>
    </source>
</reference>
<keyword evidence="2" id="KW-1185">Reference proteome</keyword>
<gene>
    <name evidence="1" type="ORF">RSO01_76000</name>
</gene>
<dbReference type="AlphaFoldDB" id="A0A512NNB3"/>
<organism evidence="1 2">
    <name type="scientific">Reyranella soli</name>
    <dbReference type="NCBI Taxonomy" id="1230389"/>
    <lineage>
        <taxon>Bacteria</taxon>
        <taxon>Pseudomonadati</taxon>
        <taxon>Pseudomonadota</taxon>
        <taxon>Alphaproteobacteria</taxon>
        <taxon>Hyphomicrobiales</taxon>
        <taxon>Reyranellaceae</taxon>
        <taxon>Reyranella</taxon>
    </lineage>
</organism>
<sequence>MKRSIETHIITWRGITIEVRYEAAWLGSDGPCSTAHLEVRQSARRFRLRKPATVRILRIGKVSRRSAARSNS</sequence>
<evidence type="ECO:0000313" key="2">
    <source>
        <dbReference type="Proteomes" id="UP000321058"/>
    </source>
</evidence>
<name>A0A512NNB3_9HYPH</name>
<accession>A0A512NNB3</accession>
<dbReference type="RefSeq" id="WP_246159088.1">
    <property type="nucleotide sequence ID" value="NZ_BKAJ01000164.1"/>
</dbReference>
<comment type="caution">
    <text evidence="1">The sequence shown here is derived from an EMBL/GenBank/DDBJ whole genome shotgun (WGS) entry which is preliminary data.</text>
</comment>